<name>A0A2P7BSL7_9HYPH</name>
<reference evidence="2" key="1">
    <citation type="submission" date="2017-11" db="EMBL/GenBank/DDBJ databases">
        <authorList>
            <person name="Kuznetsova I."/>
            <person name="Sazanova A."/>
            <person name="Chirak E."/>
            <person name="Safronova V."/>
            <person name="Willems A."/>
        </authorList>
    </citation>
    <scope>NUCLEOTIDE SEQUENCE [LARGE SCALE GENOMIC DNA]</scope>
    <source>
        <strain evidence="2">STM 196</strain>
    </source>
</reference>
<protein>
    <submittedName>
        <fullName evidence="1">Uncharacterized protein</fullName>
    </submittedName>
</protein>
<sequence length="87" mass="10237">MFRKDRIEVKIVVTSPARRPIVISLSRSKFYTNLVRFAPEVMSRYVQRLIKDHEPVPAELQALQVVSFLQIRDNLSTWIKSAVRKLR</sequence>
<gene>
    <name evidence="1" type="ORF">CU102_08440</name>
</gene>
<keyword evidence="2" id="KW-1185">Reference proteome</keyword>
<evidence type="ECO:0000313" key="2">
    <source>
        <dbReference type="Proteomes" id="UP000241444"/>
    </source>
</evidence>
<accession>A0A2P7BSL7</accession>
<proteinExistence type="predicted"/>
<dbReference type="Proteomes" id="UP000241444">
    <property type="component" value="Unassembled WGS sequence"/>
</dbReference>
<dbReference type="AlphaFoldDB" id="A0A2P7BSL7"/>
<dbReference type="EMBL" id="PGGO01000005">
    <property type="protein sequence ID" value="PSH69402.1"/>
    <property type="molecule type" value="Genomic_DNA"/>
</dbReference>
<comment type="caution">
    <text evidence="1">The sequence shown here is derived from an EMBL/GenBank/DDBJ whole genome shotgun (WGS) entry which is preliminary data.</text>
</comment>
<organism evidence="1 2">
    <name type="scientific">Phyllobacterium brassicacearum</name>
    <dbReference type="NCBI Taxonomy" id="314235"/>
    <lineage>
        <taxon>Bacteria</taxon>
        <taxon>Pseudomonadati</taxon>
        <taxon>Pseudomonadota</taxon>
        <taxon>Alphaproteobacteria</taxon>
        <taxon>Hyphomicrobiales</taxon>
        <taxon>Phyllobacteriaceae</taxon>
        <taxon>Phyllobacterium</taxon>
    </lineage>
</organism>
<evidence type="ECO:0000313" key="1">
    <source>
        <dbReference type="EMBL" id="PSH69402.1"/>
    </source>
</evidence>